<dbReference type="OMA" id="VANHVAW"/>
<dbReference type="InterPro" id="IPR002123">
    <property type="entry name" value="Plipid/glycerol_acylTrfase"/>
</dbReference>
<dbReference type="PANTHER" id="PTHR10983:SF24">
    <property type="entry name" value="1-ACYLGLYCEROL-3-PHOSPHATE O-ACYLTRANSFERASE 3, ISOFORM E-RELATED"/>
    <property type="match status" value="1"/>
</dbReference>
<evidence type="ECO:0000313" key="4">
    <source>
        <dbReference type="EMBL" id="QBZ62987.1"/>
    </source>
</evidence>
<comment type="similarity">
    <text evidence="1">Belongs to the 1-acyl-sn-glycerol-3-phosphate acyltransferase family.</text>
</comment>
<protein>
    <submittedName>
        <fullName evidence="4">Uncharacterized protein</fullName>
    </submittedName>
</protein>
<evidence type="ECO:0000256" key="1">
    <source>
        <dbReference type="ARBA" id="ARBA00008655"/>
    </source>
</evidence>
<evidence type="ECO:0000256" key="3">
    <source>
        <dbReference type="ARBA" id="ARBA00023315"/>
    </source>
</evidence>
<dbReference type="Pfam" id="PF01553">
    <property type="entry name" value="Acyltransferase"/>
    <property type="match status" value="1"/>
</dbReference>
<dbReference type="Proteomes" id="UP000294847">
    <property type="component" value="Chromosome 5"/>
</dbReference>
<organism evidence="4 5">
    <name type="scientific">Pyricularia oryzae</name>
    <name type="common">Rice blast fungus</name>
    <name type="synonym">Magnaporthe oryzae</name>
    <dbReference type="NCBI Taxonomy" id="318829"/>
    <lineage>
        <taxon>Eukaryota</taxon>
        <taxon>Fungi</taxon>
        <taxon>Dikarya</taxon>
        <taxon>Ascomycota</taxon>
        <taxon>Pezizomycotina</taxon>
        <taxon>Sordariomycetes</taxon>
        <taxon>Sordariomycetidae</taxon>
        <taxon>Magnaporthales</taxon>
        <taxon>Pyriculariaceae</taxon>
        <taxon>Pyricularia</taxon>
    </lineage>
</organism>
<dbReference type="Pfam" id="PF16076">
    <property type="entry name" value="Acyltransf_C"/>
    <property type="match status" value="1"/>
</dbReference>
<evidence type="ECO:0000313" key="5">
    <source>
        <dbReference type="Proteomes" id="UP000294847"/>
    </source>
</evidence>
<dbReference type="VEuPathDB" id="FungiDB:M_BR32_EuGene_00020451"/>
<keyword evidence="2" id="KW-0808">Transferase</keyword>
<dbReference type="SMART" id="SM00563">
    <property type="entry name" value="PlsC"/>
    <property type="match status" value="1"/>
</dbReference>
<dbReference type="SUPFAM" id="SSF69593">
    <property type="entry name" value="Glycerol-3-phosphate (1)-acyltransferase"/>
    <property type="match status" value="1"/>
</dbReference>
<dbReference type="AlphaFoldDB" id="A0A4P7NLF1"/>
<accession>A0A4P7NLF1</accession>
<gene>
    <name evidence="4" type="ORF">PoMZ_11877</name>
</gene>
<name>A0A4P7NLF1_PYROR</name>
<dbReference type="GO" id="GO:0012505">
    <property type="term" value="C:endomembrane system"/>
    <property type="evidence" value="ECO:0007669"/>
    <property type="project" value="TreeGrafter"/>
</dbReference>
<dbReference type="GO" id="GO:0003841">
    <property type="term" value="F:1-acylglycerol-3-phosphate O-acyltransferase activity"/>
    <property type="evidence" value="ECO:0007669"/>
    <property type="project" value="TreeGrafter"/>
</dbReference>
<dbReference type="CDD" id="cd07990">
    <property type="entry name" value="LPLAT_LCLAT1-like"/>
    <property type="match status" value="1"/>
</dbReference>
<dbReference type="PANTHER" id="PTHR10983">
    <property type="entry name" value="1-ACYLGLYCEROL-3-PHOSPHATE ACYLTRANSFERASE-RELATED"/>
    <property type="match status" value="1"/>
</dbReference>
<proteinExistence type="inferred from homology"/>
<dbReference type="EMBL" id="CP034208">
    <property type="protein sequence ID" value="QBZ62987.1"/>
    <property type="molecule type" value="Genomic_DNA"/>
</dbReference>
<keyword evidence="3" id="KW-0012">Acyltransferase</keyword>
<dbReference type="InterPro" id="IPR032098">
    <property type="entry name" value="Acyltransf_C"/>
</dbReference>
<reference evidence="4 5" key="1">
    <citation type="journal article" date="2019" name="Mol. Biol. Evol.">
        <title>Blast fungal genomes show frequent chromosomal changes, gene gains and losses, and effector gene turnover.</title>
        <authorList>
            <person name="Gomez Luciano L.B."/>
            <person name="Jason Tsai I."/>
            <person name="Chuma I."/>
            <person name="Tosa Y."/>
            <person name="Chen Y.H."/>
            <person name="Li J.Y."/>
            <person name="Li M.Y."/>
            <person name="Jade Lu M.Y."/>
            <person name="Nakayashiki H."/>
            <person name="Li W.H."/>
        </authorList>
    </citation>
    <scope>NUCLEOTIDE SEQUENCE [LARGE SCALE GENOMIC DNA]</scope>
    <source>
        <strain evidence="4">MZ5-1-6</strain>
    </source>
</reference>
<sequence length="321" mass="37102">MARKGSGTWFTHVRGAIIVFPWVVWLLLIDISVSALLLIKSLFPNFTYDLSSALAWTVWRWIQWIFEDVNGARVTISGDPLPANGESAVIVANHVSWNDFYMVQAVAVRAGMLGRCRYFAKIQLRAVPFLGWGLWALGMPMVTRNWLRDRDELNRVFEGIVNRRWPTWLVSFSEATRFTPKKYEESKQWCATNGKPQPQHLLYPRTKGFIATVQHLRHASHVKAVYDLAIAYQKDGSWMVAPVFWDTLSVPGLSAPGPHGFRFHVHVRRFPIEELPRSDADLARWLEQRWLDKGEWLEGLRKRWAEEEKDEESRAMDGAKV</sequence>
<evidence type="ECO:0000256" key="2">
    <source>
        <dbReference type="ARBA" id="ARBA00022679"/>
    </source>
</evidence>